<name>A0A9Y1BJZ3_9ARCH</name>
<dbReference type="SMART" id="SM00382">
    <property type="entry name" value="AAA"/>
    <property type="match status" value="1"/>
</dbReference>
<dbReference type="InterPro" id="IPR003593">
    <property type="entry name" value="AAA+_ATPase"/>
</dbReference>
<dbReference type="PANTHER" id="PTHR33295:SF8">
    <property type="entry name" value="AAA+ ATPASE DOMAIN-CONTAINING PROTEIN"/>
    <property type="match status" value="1"/>
</dbReference>
<dbReference type="PANTHER" id="PTHR33295">
    <property type="entry name" value="ATPASE"/>
    <property type="match status" value="1"/>
</dbReference>
<dbReference type="Proteomes" id="UP001201020">
    <property type="component" value="Chromosome"/>
</dbReference>
<evidence type="ECO:0000259" key="1">
    <source>
        <dbReference type="SMART" id="SM00382"/>
    </source>
</evidence>
<dbReference type="Pfam" id="PF13173">
    <property type="entry name" value="AAA_14"/>
    <property type="match status" value="1"/>
</dbReference>
<accession>A0A9Y1BJZ3</accession>
<organism evidence="2">
    <name type="scientific">Candidatus Heimdallarchaeum aukensis</name>
    <dbReference type="NCBI Taxonomy" id="2876573"/>
    <lineage>
        <taxon>Archaea</taxon>
        <taxon>Promethearchaeati</taxon>
        <taxon>Candidatus Heimdallarchaeota</taxon>
        <taxon>Candidatus Heimdallarchaeia (ex Rinke et al. 2021) (nom. nud.)</taxon>
        <taxon>Candidatus Heimdallarchaeales</taxon>
        <taxon>Candidatus Heimdallarchaeaceae</taxon>
        <taxon>Candidatus Heimdallarchaeum</taxon>
    </lineage>
</organism>
<keyword evidence="2" id="KW-0547">Nucleotide-binding</keyword>
<dbReference type="EMBL" id="CP084166">
    <property type="protein sequence ID" value="UJG40418.1"/>
    <property type="molecule type" value="Genomic_DNA"/>
</dbReference>
<dbReference type="GO" id="GO:0005524">
    <property type="term" value="F:ATP binding"/>
    <property type="evidence" value="ECO:0007669"/>
    <property type="project" value="UniProtKB-KW"/>
</dbReference>
<dbReference type="InterPro" id="IPR027417">
    <property type="entry name" value="P-loop_NTPase"/>
</dbReference>
<dbReference type="Gene3D" id="3.40.50.300">
    <property type="entry name" value="P-loop containing nucleotide triphosphate hydrolases"/>
    <property type="match status" value="1"/>
</dbReference>
<dbReference type="AlphaFoldDB" id="A0A9Y1BJZ3"/>
<gene>
    <name evidence="2" type="ORF">K9W45_11320</name>
</gene>
<keyword evidence="2" id="KW-0067">ATP-binding</keyword>
<dbReference type="SUPFAM" id="SSF52540">
    <property type="entry name" value="P-loop containing nucleoside triphosphate hydrolases"/>
    <property type="match status" value="1"/>
</dbReference>
<evidence type="ECO:0000313" key="2">
    <source>
        <dbReference type="EMBL" id="UJG40418.1"/>
    </source>
</evidence>
<dbReference type="InterPro" id="IPR025420">
    <property type="entry name" value="DUF4143"/>
</dbReference>
<reference evidence="2" key="1">
    <citation type="journal article" date="2022" name="Nat. Microbiol.">
        <title>Unique mobile elements and scalable gene flow at the prokaryote-eukaryote boundary revealed by circularized Asgard archaea genomes.</title>
        <authorList>
            <person name="Wu F."/>
            <person name="Speth D.R."/>
            <person name="Philosof A."/>
            <person name="Cremiere A."/>
            <person name="Narayanan A."/>
            <person name="Barco R.A."/>
            <person name="Connon S.A."/>
            <person name="Amend J.P."/>
            <person name="Antoshechkin I.A."/>
            <person name="Orphan V.J."/>
        </authorList>
    </citation>
    <scope>NUCLEOTIDE SEQUENCE</scope>
    <source>
        <strain evidence="2">PM71</strain>
    </source>
</reference>
<sequence>MDLEEILFLYNPWWEEEYSTPGIKREEYLSRLYKLLNSSEIVIITGLRRVGKTTIMKQLIAKILKDKIAQPEKLLYLSLEHPALDTISLLDIVEEVRKIHGLKRKEKLFLFFDEVQYKEDFERELKVLHDSENVKIYASGSNSLVVKDKKAYLTGRNIVVKIEPLTFEEYLNFNNLTITKTESYLYEKYVEEYLREGGMPEYVLSRNKEKLLQLVKDILYKDIVSRYNIRNIKKLEELFVLLCERLGKRLTINKLRKVLGIKNETIANYLSYLEETYLIYLVPKCSKSLNEQIRGPKKVYIADTGIRTMFVGYKDKGALFENLVFLKLKNKNPCYSVINGKEIDFIVGKDCAIEVKYKREIDHKQLAYFYNSEFKKKILVKSIKDLKELEHLKNR</sequence>
<dbReference type="InterPro" id="IPR041682">
    <property type="entry name" value="AAA_14"/>
</dbReference>
<feature type="domain" description="AAA+ ATPase" evidence="1">
    <location>
        <begin position="38"/>
        <end position="265"/>
    </location>
</feature>
<dbReference type="Pfam" id="PF13635">
    <property type="entry name" value="DUF4143"/>
    <property type="match status" value="1"/>
</dbReference>
<proteinExistence type="predicted"/>
<protein>
    <submittedName>
        <fullName evidence="2">ATP-binding protein</fullName>
    </submittedName>
</protein>